<sequence length="104" mass="11282">MILLVTHKLISLIWSNICNPPCMIICAVRYGSSEMPLKFEKDQTCLALIPSVMAQPETASTVPRVQQNKGPCGVHGRAVGVYQPSSRARRASDIQLTDARATSG</sequence>
<name>A0A7J7MBR2_9MAGN</name>
<reference evidence="3 4" key="1">
    <citation type="journal article" date="2020" name="IScience">
        <title>Genome Sequencing of the Endangered Kingdonia uniflora (Circaeasteraceae, Ranunculales) Reveals Potential Mechanisms of Evolutionary Specialization.</title>
        <authorList>
            <person name="Sun Y."/>
            <person name="Deng T."/>
            <person name="Zhang A."/>
            <person name="Moore M.J."/>
            <person name="Landis J.B."/>
            <person name="Lin N."/>
            <person name="Zhang H."/>
            <person name="Zhang X."/>
            <person name="Huang J."/>
            <person name="Zhang X."/>
            <person name="Sun H."/>
            <person name="Wang H."/>
        </authorList>
    </citation>
    <scope>NUCLEOTIDE SEQUENCE [LARGE SCALE GENOMIC DNA]</scope>
    <source>
        <strain evidence="3">TB1705</strain>
        <tissue evidence="3">Leaf</tissue>
    </source>
</reference>
<dbReference type="Proteomes" id="UP000541444">
    <property type="component" value="Unassembled WGS sequence"/>
</dbReference>
<comment type="caution">
    <text evidence="3">The sequence shown here is derived from an EMBL/GenBank/DDBJ whole genome shotgun (WGS) entry which is preliminary data.</text>
</comment>
<protein>
    <submittedName>
        <fullName evidence="3">Uncharacterized protein</fullName>
    </submittedName>
</protein>
<evidence type="ECO:0000256" key="1">
    <source>
        <dbReference type="SAM" id="MobiDB-lite"/>
    </source>
</evidence>
<evidence type="ECO:0000313" key="3">
    <source>
        <dbReference type="EMBL" id="KAF6152224.1"/>
    </source>
</evidence>
<keyword evidence="4" id="KW-1185">Reference proteome</keyword>
<dbReference type="EMBL" id="JACGCM010001644">
    <property type="protein sequence ID" value="KAF6152224.1"/>
    <property type="molecule type" value="Genomic_DNA"/>
</dbReference>
<dbReference type="AlphaFoldDB" id="A0A7J7MBR2"/>
<gene>
    <name evidence="3" type="ORF">GIB67_005878</name>
</gene>
<accession>A0A7J7MBR2</accession>
<feature type="region of interest" description="Disordered" evidence="1">
    <location>
        <begin position="85"/>
        <end position="104"/>
    </location>
</feature>
<feature type="chain" id="PRO_5029792104" evidence="2">
    <location>
        <begin position="16"/>
        <end position="104"/>
    </location>
</feature>
<evidence type="ECO:0000256" key="2">
    <source>
        <dbReference type="SAM" id="SignalP"/>
    </source>
</evidence>
<organism evidence="3 4">
    <name type="scientific">Kingdonia uniflora</name>
    <dbReference type="NCBI Taxonomy" id="39325"/>
    <lineage>
        <taxon>Eukaryota</taxon>
        <taxon>Viridiplantae</taxon>
        <taxon>Streptophyta</taxon>
        <taxon>Embryophyta</taxon>
        <taxon>Tracheophyta</taxon>
        <taxon>Spermatophyta</taxon>
        <taxon>Magnoliopsida</taxon>
        <taxon>Ranunculales</taxon>
        <taxon>Circaeasteraceae</taxon>
        <taxon>Kingdonia</taxon>
    </lineage>
</organism>
<feature type="signal peptide" evidence="2">
    <location>
        <begin position="1"/>
        <end position="15"/>
    </location>
</feature>
<proteinExistence type="predicted"/>
<evidence type="ECO:0000313" key="4">
    <source>
        <dbReference type="Proteomes" id="UP000541444"/>
    </source>
</evidence>
<keyword evidence="2" id="KW-0732">Signal</keyword>